<name>K5DAN7_RHOBT</name>
<dbReference type="AlphaFoldDB" id="K5DAN7"/>
<comment type="caution">
    <text evidence="1">The sequence shown here is derived from an EMBL/GenBank/DDBJ whole genome shotgun (WGS) entry which is preliminary data.</text>
</comment>
<accession>K5DAN7</accession>
<protein>
    <submittedName>
        <fullName evidence="1">Uncharacterized protein</fullName>
    </submittedName>
</protein>
<proteinExistence type="predicted"/>
<reference evidence="1 2" key="1">
    <citation type="journal article" date="2013" name="Mar. Genomics">
        <title>Expression of sulfatases in Rhodopirellula baltica and the diversity of sulfatases in the genus Rhodopirellula.</title>
        <authorList>
            <person name="Wegner C.E."/>
            <person name="Richter-Heitmann T."/>
            <person name="Klindworth A."/>
            <person name="Klockow C."/>
            <person name="Richter M."/>
            <person name="Achstetter T."/>
            <person name="Glockner F.O."/>
            <person name="Harder J."/>
        </authorList>
    </citation>
    <scope>NUCLEOTIDE SEQUENCE [LARGE SCALE GENOMIC DNA]</scope>
    <source>
        <strain evidence="1 2">SH28</strain>
    </source>
</reference>
<dbReference type="PATRIC" id="fig|993517.3.peg.5365"/>
<gene>
    <name evidence="1" type="ORF">RBSH_04947</name>
</gene>
<dbReference type="Proteomes" id="UP000007993">
    <property type="component" value="Unassembled WGS sequence"/>
</dbReference>
<dbReference type="EMBL" id="AMCW01000137">
    <property type="protein sequence ID" value="EKJ99863.1"/>
    <property type="molecule type" value="Genomic_DNA"/>
</dbReference>
<organism evidence="1 2">
    <name type="scientific">Rhodopirellula baltica SH28</name>
    <dbReference type="NCBI Taxonomy" id="993517"/>
    <lineage>
        <taxon>Bacteria</taxon>
        <taxon>Pseudomonadati</taxon>
        <taxon>Planctomycetota</taxon>
        <taxon>Planctomycetia</taxon>
        <taxon>Pirellulales</taxon>
        <taxon>Pirellulaceae</taxon>
        <taxon>Rhodopirellula</taxon>
    </lineage>
</organism>
<sequence length="67" mass="7426">MGTQSLEHSLDCDSEAKPTYEQANLPCLGATRRHEVIQPLNKMGLAIDFASQTPLTPKTGLRWLNMV</sequence>
<evidence type="ECO:0000313" key="2">
    <source>
        <dbReference type="Proteomes" id="UP000007993"/>
    </source>
</evidence>
<evidence type="ECO:0000313" key="1">
    <source>
        <dbReference type="EMBL" id="EKJ99863.1"/>
    </source>
</evidence>